<dbReference type="AlphaFoldDB" id="A0A2T0FP85"/>
<keyword evidence="3" id="KW-0409">Iron storage</keyword>
<name>A0A2T0FP85_9ASCO</name>
<evidence type="ECO:0000259" key="11">
    <source>
        <dbReference type="Pfam" id="PF01545"/>
    </source>
</evidence>
<proteinExistence type="inferred from homology"/>
<dbReference type="PANTHER" id="PTHR43840">
    <property type="entry name" value="MITOCHONDRIAL METAL TRANSPORTER 1-RELATED"/>
    <property type="match status" value="1"/>
</dbReference>
<dbReference type="GO" id="GO:0005739">
    <property type="term" value="C:mitochondrion"/>
    <property type="evidence" value="ECO:0007669"/>
    <property type="project" value="UniProtKB-ARBA"/>
</dbReference>
<dbReference type="GO" id="GO:0006826">
    <property type="term" value="P:iron ion transport"/>
    <property type="evidence" value="ECO:0007669"/>
    <property type="project" value="UniProtKB-KW"/>
</dbReference>
<dbReference type="InterPro" id="IPR027469">
    <property type="entry name" value="Cation_efflux_TMD_sf"/>
</dbReference>
<evidence type="ECO:0000256" key="1">
    <source>
        <dbReference type="ARBA" id="ARBA00004141"/>
    </source>
</evidence>
<dbReference type="SUPFAM" id="SSF161111">
    <property type="entry name" value="Cation efflux protein transmembrane domain-like"/>
    <property type="match status" value="1"/>
</dbReference>
<dbReference type="InterPro" id="IPR002524">
    <property type="entry name" value="Cation_efflux"/>
</dbReference>
<dbReference type="GeneID" id="36518169"/>
<comment type="caution">
    <text evidence="12">The sequence shown here is derived from an EMBL/GenBank/DDBJ whole genome shotgun (WGS) entry which is preliminary data.</text>
</comment>
<feature type="domain" description="Cation efflux protein transmembrane" evidence="11">
    <location>
        <begin position="50"/>
        <end position="266"/>
    </location>
</feature>
<dbReference type="Gene3D" id="1.20.1510.10">
    <property type="entry name" value="Cation efflux protein transmembrane domain"/>
    <property type="match status" value="1"/>
</dbReference>
<comment type="function">
    <text evidence="10">Mitochondrial metal transporter involved in mitochondrial iron accumulation.</text>
</comment>
<dbReference type="NCBIfam" id="TIGR01297">
    <property type="entry name" value="CDF"/>
    <property type="match status" value="1"/>
</dbReference>
<evidence type="ECO:0000256" key="4">
    <source>
        <dbReference type="ARBA" id="ARBA00022448"/>
    </source>
</evidence>
<keyword evidence="6" id="KW-0812">Transmembrane</keyword>
<dbReference type="GO" id="GO:0006879">
    <property type="term" value="P:intracellular iron ion homeostasis"/>
    <property type="evidence" value="ECO:0007669"/>
    <property type="project" value="UniProtKB-KW"/>
</dbReference>
<dbReference type="InterPro" id="IPR058533">
    <property type="entry name" value="Cation_efflux_TM"/>
</dbReference>
<dbReference type="STRING" id="45607.A0A2T0FP85"/>
<evidence type="ECO:0000256" key="2">
    <source>
        <dbReference type="ARBA" id="ARBA00008873"/>
    </source>
</evidence>
<dbReference type="Pfam" id="PF01545">
    <property type="entry name" value="Cation_efflux"/>
    <property type="match status" value="1"/>
</dbReference>
<evidence type="ECO:0000256" key="7">
    <source>
        <dbReference type="ARBA" id="ARBA00022989"/>
    </source>
</evidence>
<evidence type="ECO:0000256" key="8">
    <source>
        <dbReference type="ARBA" id="ARBA00023065"/>
    </source>
</evidence>
<dbReference type="GO" id="GO:0008324">
    <property type="term" value="F:monoatomic cation transmembrane transporter activity"/>
    <property type="evidence" value="ECO:0007669"/>
    <property type="project" value="InterPro"/>
</dbReference>
<reference evidence="12 13" key="1">
    <citation type="submission" date="2017-04" db="EMBL/GenBank/DDBJ databases">
        <title>Genome sequencing of [Candida] sorbophila.</title>
        <authorList>
            <person name="Ahn J.O."/>
        </authorList>
    </citation>
    <scope>NUCLEOTIDE SEQUENCE [LARGE SCALE GENOMIC DNA]</scope>
    <source>
        <strain evidence="12 13">DS02</strain>
    </source>
</reference>
<dbReference type="OrthoDB" id="435980at2759"/>
<gene>
    <name evidence="12" type="ORF">B9G98_04421</name>
</gene>
<evidence type="ECO:0000256" key="6">
    <source>
        <dbReference type="ARBA" id="ARBA00022692"/>
    </source>
</evidence>
<keyword evidence="7" id="KW-1133">Transmembrane helix</keyword>
<dbReference type="InterPro" id="IPR050291">
    <property type="entry name" value="CDF_Transporter"/>
</dbReference>
<keyword evidence="4" id="KW-0813">Transport</keyword>
<protein>
    <submittedName>
        <fullName evidence="12">Mitochondrial metal transporter 2</fullName>
    </submittedName>
</protein>
<dbReference type="FunFam" id="1.20.1510.10:FF:000013">
    <property type="entry name" value="Cation efflux family protein"/>
    <property type="match status" value="1"/>
</dbReference>
<dbReference type="RefSeq" id="XP_024666746.1">
    <property type="nucleotide sequence ID" value="XM_024810978.1"/>
</dbReference>
<dbReference type="EMBL" id="NDIQ01000022">
    <property type="protein sequence ID" value="PRT56801.1"/>
    <property type="molecule type" value="Genomic_DNA"/>
</dbReference>
<dbReference type="GO" id="GO:0016020">
    <property type="term" value="C:membrane"/>
    <property type="evidence" value="ECO:0007669"/>
    <property type="project" value="UniProtKB-SubCell"/>
</dbReference>
<comment type="subcellular location">
    <subcellularLocation>
        <location evidence="1">Membrane</location>
        <topology evidence="1">Multi-pass membrane protein</topology>
    </subcellularLocation>
</comment>
<evidence type="ECO:0000256" key="3">
    <source>
        <dbReference type="ARBA" id="ARBA00022434"/>
    </source>
</evidence>
<keyword evidence="13" id="KW-1185">Reference proteome</keyword>
<sequence>MLRVSTAGFRGSFRTFVRYHSHSHGHSHTHAANAYLQTTNLRDPGVRITWIGLLANVGMAAGKGAGGIIFHSQSLIADAIHAVSDLVSDFLTLATVSVAKKPVTKAFPNGYGRIETMGAFGVAALLLIAGTSMGYSSILTIAEFALGTESTFVHYFSMLPLGHHDHGKPLQMAEWNAMWIALASIGIKEALFQATNRIGKKQNSQVLIANAWHHRVDCLASAVSVASISGGQLLGLTWLDPFGGLIISGMIIRAGIAPLKQAISELAGNTTVANSSDTAERVQDEATLLVERLLPGWQLERVLLEQYGSNYVATVFISSPSKRTALG</sequence>
<dbReference type="Proteomes" id="UP000238350">
    <property type="component" value="Unassembled WGS sequence"/>
</dbReference>
<evidence type="ECO:0000256" key="10">
    <source>
        <dbReference type="ARBA" id="ARBA00055037"/>
    </source>
</evidence>
<evidence type="ECO:0000313" key="12">
    <source>
        <dbReference type="EMBL" id="PRT56801.1"/>
    </source>
</evidence>
<keyword evidence="5" id="KW-0410">Iron transport</keyword>
<keyword evidence="9" id="KW-0472">Membrane</keyword>
<keyword evidence="3" id="KW-0408">Iron</keyword>
<evidence type="ECO:0000256" key="9">
    <source>
        <dbReference type="ARBA" id="ARBA00023136"/>
    </source>
</evidence>
<evidence type="ECO:0000313" key="13">
    <source>
        <dbReference type="Proteomes" id="UP000238350"/>
    </source>
</evidence>
<evidence type="ECO:0000256" key="5">
    <source>
        <dbReference type="ARBA" id="ARBA00022496"/>
    </source>
</evidence>
<keyword evidence="8" id="KW-0406">Ion transport</keyword>
<organism evidence="12 13">
    <name type="scientific">Wickerhamiella sorbophila</name>
    <dbReference type="NCBI Taxonomy" id="45607"/>
    <lineage>
        <taxon>Eukaryota</taxon>
        <taxon>Fungi</taxon>
        <taxon>Dikarya</taxon>
        <taxon>Ascomycota</taxon>
        <taxon>Saccharomycotina</taxon>
        <taxon>Dipodascomycetes</taxon>
        <taxon>Dipodascales</taxon>
        <taxon>Trichomonascaceae</taxon>
        <taxon>Wickerhamiella</taxon>
    </lineage>
</organism>
<comment type="similarity">
    <text evidence="2">Belongs to the cation diffusion facilitator (CDF) transporter (TC 2.A.4) family. SLC30A subfamily.</text>
</comment>
<accession>A0A2T0FP85</accession>
<dbReference type="PANTHER" id="PTHR43840:SF15">
    <property type="entry name" value="MITOCHONDRIAL METAL TRANSPORTER 1-RELATED"/>
    <property type="match status" value="1"/>
</dbReference>